<accession>A0ABQ3SJ24</accession>
<proteinExistence type="predicted"/>
<sequence length="169" mass="18097">MNPLAWEVVMGTAIQDGATNVDEGSTMDMSLEVVVIPVADVDRALRFYQGLGWRVDADFETGPEFRIVQLTPPGSGCSIHIGRGVTPAAAGSVQGTYLVVQDLEKARAQLIGQGAEVSEIFHRVYDSGTQEQVDGPAPNGASYGSYATFSDPDGNGWLLQEVRERLPGR</sequence>
<comment type="caution">
    <text evidence="2">The sequence shown here is derived from an EMBL/GenBank/DDBJ whole genome shotgun (WGS) entry which is preliminary data.</text>
</comment>
<feature type="domain" description="VOC" evidence="1">
    <location>
        <begin position="30"/>
        <end position="162"/>
    </location>
</feature>
<dbReference type="Gene3D" id="3.10.180.10">
    <property type="entry name" value="2,3-Dihydroxybiphenyl 1,2-Dioxygenase, domain 1"/>
    <property type="match status" value="1"/>
</dbReference>
<protein>
    <recommendedName>
        <fullName evidence="1">VOC domain-containing protein</fullName>
    </recommendedName>
</protein>
<evidence type="ECO:0000313" key="3">
    <source>
        <dbReference type="Proteomes" id="UP000613974"/>
    </source>
</evidence>
<reference evidence="3" key="1">
    <citation type="submission" date="2023-07" db="EMBL/GenBank/DDBJ databases">
        <title>Whole genome shotgun sequence of Streptomyces nojiriensis NBRC 13794.</title>
        <authorList>
            <person name="Komaki H."/>
            <person name="Tamura T."/>
        </authorList>
    </citation>
    <scope>NUCLEOTIDE SEQUENCE [LARGE SCALE GENOMIC DNA]</scope>
    <source>
        <strain evidence="3">NBRC 13794</strain>
    </source>
</reference>
<dbReference type="InterPro" id="IPR029068">
    <property type="entry name" value="Glyas_Bleomycin-R_OHBP_Dase"/>
</dbReference>
<dbReference type="SUPFAM" id="SSF54593">
    <property type="entry name" value="Glyoxalase/Bleomycin resistance protein/Dihydroxybiphenyl dioxygenase"/>
    <property type="match status" value="1"/>
</dbReference>
<gene>
    <name evidence="2" type="ORF">Snoj_18700</name>
</gene>
<keyword evidence="3" id="KW-1185">Reference proteome</keyword>
<dbReference type="InterPro" id="IPR004360">
    <property type="entry name" value="Glyas_Fos-R_dOase_dom"/>
</dbReference>
<dbReference type="Pfam" id="PF00903">
    <property type="entry name" value="Glyoxalase"/>
    <property type="match status" value="1"/>
</dbReference>
<organism evidence="2 3">
    <name type="scientific">Streptomyces nojiriensis</name>
    <dbReference type="NCBI Taxonomy" id="66374"/>
    <lineage>
        <taxon>Bacteria</taxon>
        <taxon>Bacillati</taxon>
        <taxon>Actinomycetota</taxon>
        <taxon>Actinomycetes</taxon>
        <taxon>Kitasatosporales</taxon>
        <taxon>Streptomycetaceae</taxon>
        <taxon>Streptomyces</taxon>
    </lineage>
</organism>
<dbReference type="Proteomes" id="UP000613974">
    <property type="component" value="Unassembled WGS sequence"/>
</dbReference>
<dbReference type="InterPro" id="IPR037523">
    <property type="entry name" value="VOC_core"/>
</dbReference>
<evidence type="ECO:0000313" key="2">
    <source>
        <dbReference type="EMBL" id="GHI67952.1"/>
    </source>
</evidence>
<dbReference type="PROSITE" id="PS51819">
    <property type="entry name" value="VOC"/>
    <property type="match status" value="1"/>
</dbReference>
<evidence type="ECO:0000259" key="1">
    <source>
        <dbReference type="PROSITE" id="PS51819"/>
    </source>
</evidence>
<name>A0ABQ3SJ24_9ACTN</name>
<dbReference type="EMBL" id="BNEC01000003">
    <property type="protein sequence ID" value="GHI67952.1"/>
    <property type="molecule type" value="Genomic_DNA"/>
</dbReference>